<organism evidence="2 3">
    <name type="scientific">Meripilus lineatus</name>
    <dbReference type="NCBI Taxonomy" id="2056292"/>
    <lineage>
        <taxon>Eukaryota</taxon>
        <taxon>Fungi</taxon>
        <taxon>Dikarya</taxon>
        <taxon>Basidiomycota</taxon>
        <taxon>Agaricomycotina</taxon>
        <taxon>Agaricomycetes</taxon>
        <taxon>Polyporales</taxon>
        <taxon>Meripilaceae</taxon>
        <taxon>Meripilus</taxon>
    </lineage>
</organism>
<gene>
    <name evidence="2" type="ORF">NLI96_g5418</name>
</gene>
<feature type="region of interest" description="Disordered" evidence="1">
    <location>
        <begin position="157"/>
        <end position="194"/>
    </location>
</feature>
<keyword evidence="3" id="KW-1185">Reference proteome</keyword>
<feature type="compositionally biased region" description="Low complexity" evidence="1">
    <location>
        <begin position="177"/>
        <end position="191"/>
    </location>
</feature>
<proteinExistence type="predicted"/>
<feature type="compositionally biased region" description="Polar residues" evidence="1">
    <location>
        <begin position="45"/>
        <end position="56"/>
    </location>
</feature>
<feature type="compositionally biased region" description="Basic and acidic residues" evidence="1">
    <location>
        <begin position="271"/>
        <end position="294"/>
    </location>
</feature>
<evidence type="ECO:0000313" key="3">
    <source>
        <dbReference type="Proteomes" id="UP001212997"/>
    </source>
</evidence>
<feature type="compositionally biased region" description="Basic residues" evidence="1">
    <location>
        <begin position="103"/>
        <end position="127"/>
    </location>
</feature>
<reference evidence="2" key="1">
    <citation type="submission" date="2022-07" db="EMBL/GenBank/DDBJ databases">
        <title>Genome Sequence of Physisporinus lineatus.</title>
        <authorList>
            <person name="Buettner E."/>
        </authorList>
    </citation>
    <scope>NUCLEOTIDE SEQUENCE</scope>
    <source>
        <strain evidence="2">VT162</strain>
    </source>
</reference>
<evidence type="ECO:0000256" key="1">
    <source>
        <dbReference type="SAM" id="MobiDB-lite"/>
    </source>
</evidence>
<sequence length="300" mass="33877">MYEYPVPSSSSLSPPSPPKRHRHINNNLRSNSPVPRIATLLPGASHSQYSPSSRASDISRLLDPTYTSASSSSSSPESPSRAYVDHRGDLHDPDYRDFPILRPTRRSKSSMTRKQRRTSGSSHRSHSATRSDRFSAYPLAVPSRPSWERDWNAEILDDEDEDEMDADLGDATDVESQSHSSPFYSPSSRLSYTSRLPPPYPTAYSSHYYGEPIIMSSSPISISEDNALQLISSPFEETEFDAPDMEEDERPKSRRSCLIRKSSARHNKKNKEKDIPQVDKEQADLDQQEDRPVVEDSDFV</sequence>
<accession>A0AAD5V7P5</accession>
<feature type="compositionally biased region" description="Low complexity" evidence="1">
    <location>
        <begin position="68"/>
        <end position="80"/>
    </location>
</feature>
<comment type="caution">
    <text evidence="2">The sequence shown here is derived from an EMBL/GenBank/DDBJ whole genome shotgun (WGS) entry which is preliminary data.</text>
</comment>
<feature type="compositionally biased region" description="Acidic residues" evidence="1">
    <location>
        <begin position="157"/>
        <end position="173"/>
    </location>
</feature>
<feature type="compositionally biased region" description="Basic residues" evidence="1">
    <location>
        <begin position="252"/>
        <end position="270"/>
    </location>
</feature>
<evidence type="ECO:0000313" key="2">
    <source>
        <dbReference type="EMBL" id="KAJ3484755.1"/>
    </source>
</evidence>
<dbReference type="AlphaFoldDB" id="A0AAD5V7P5"/>
<feature type="compositionally biased region" description="Low complexity" evidence="1">
    <location>
        <begin position="1"/>
        <end position="13"/>
    </location>
</feature>
<dbReference type="EMBL" id="JANAWD010000177">
    <property type="protein sequence ID" value="KAJ3484755.1"/>
    <property type="molecule type" value="Genomic_DNA"/>
</dbReference>
<feature type="region of interest" description="Disordered" evidence="1">
    <location>
        <begin position="1"/>
        <end position="135"/>
    </location>
</feature>
<feature type="compositionally biased region" description="Basic and acidic residues" evidence="1">
    <location>
        <begin position="83"/>
        <end position="99"/>
    </location>
</feature>
<feature type="compositionally biased region" description="Acidic residues" evidence="1">
    <location>
        <begin position="236"/>
        <end position="248"/>
    </location>
</feature>
<protein>
    <submittedName>
        <fullName evidence="2">Uncharacterized protein</fullName>
    </submittedName>
</protein>
<feature type="region of interest" description="Disordered" evidence="1">
    <location>
        <begin position="233"/>
        <end position="300"/>
    </location>
</feature>
<dbReference type="Proteomes" id="UP001212997">
    <property type="component" value="Unassembled WGS sequence"/>
</dbReference>
<name>A0AAD5V7P5_9APHY</name>